<sequence length="245" mass="29309">MNTTVTSLSEEEEQRIKVEILYENQRGIWACGTPYFSFKMLNPFDSPPWTDKYQRFSPVDIHSAQLPDPNWVWADPYWYIDKSEDVDEDGWEYSIIFQSNSWHGEYRFFRSFVRRRKWIRHRQLKDCKPTFADRQMRYPFPDSPKSTEELNPPKTDDIVTKLRECRIDRERFTLIKKYLETCEPSVLQTKIHDILCTLSYSSSRTRFLAMVNKQYPDIDTSQYLDDLDFYSDYKTVTAITSGKSS</sequence>
<evidence type="ECO:0000313" key="2">
    <source>
        <dbReference type="EMBL" id="KAK9729625.1"/>
    </source>
</evidence>
<dbReference type="InterPro" id="IPR051513">
    <property type="entry name" value="Tectonin_beta-prop"/>
</dbReference>
<comment type="caution">
    <text evidence="2">The sequence shown here is derived from an EMBL/GenBank/DDBJ whole genome shotgun (WGS) entry which is preliminary data.</text>
</comment>
<dbReference type="EMBL" id="JASJQH010006878">
    <property type="protein sequence ID" value="KAK9729625.1"/>
    <property type="molecule type" value="Genomic_DNA"/>
</dbReference>
<accession>A0ABR2WBP7</accession>
<dbReference type="InterPro" id="IPR028011">
    <property type="entry name" value="DUF4476"/>
</dbReference>
<gene>
    <name evidence="2" type="ORF">K7432_000143</name>
</gene>
<protein>
    <recommendedName>
        <fullName evidence="1">Peroxin/Ferlin domain-containing protein</fullName>
    </recommendedName>
</protein>
<evidence type="ECO:0000259" key="1">
    <source>
        <dbReference type="SMART" id="SM00694"/>
    </source>
</evidence>
<name>A0ABR2WBP7_9FUNG</name>
<dbReference type="InterPro" id="IPR010482">
    <property type="entry name" value="TECPR1-like_DysF"/>
</dbReference>
<dbReference type="Proteomes" id="UP001479436">
    <property type="component" value="Unassembled WGS sequence"/>
</dbReference>
<dbReference type="Pfam" id="PF14771">
    <property type="entry name" value="DUF4476"/>
    <property type="match status" value="1"/>
</dbReference>
<dbReference type="InterPro" id="IPR006614">
    <property type="entry name" value="Peroxin/Ferlin"/>
</dbReference>
<proteinExistence type="predicted"/>
<dbReference type="Pfam" id="PF06398">
    <property type="entry name" value="Pex24p"/>
    <property type="match status" value="1"/>
</dbReference>
<feature type="domain" description="Peroxin/Ferlin" evidence="1">
    <location>
        <begin position="90"/>
        <end position="125"/>
    </location>
</feature>
<evidence type="ECO:0000313" key="3">
    <source>
        <dbReference type="Proteomes" id="UP001479436"/>
    </source>
</evidence>
<dbReference type="PANTHER" id="PTHR23250">
    <property type="entry name" value="DYSFERLIN-RELATED"/>
    <property type="match status" value="1"/>
</dbReference>
<keyword evidence="3" id="KW-1185">Reference proteome</keyword>
<organism evidence="2 3">
    <name type="scientific">Basidiobolus ranarum</name>
    <dbReference type="NCBI Taxonomy" id="34480"/>
    <lineage>
        <taxon>Eukaryota</taxon>
        <taxon>Fungi</taxon>
        <taxon>Fungi incertae sedis</taxon>
        <taxon>Zoopagomycota</taxon>
        <taxon>Entomophthoromycotina</taxon>
        <taxon>Basidiobolomycetes</taxon>
        <taxon>Basidiobolales</taxon>
        <taxon>Basidiobolaceae</taxon>
        <taxon>Basidiobolus</taxon>
    </lineage>
</organism>
<dbReference type="PANTHER" id="PTHR23250:SF1">
    <property type="entry name" value="TECTONIN BETA-PROPELLER REPEAT-CONTAINING PROTEIN 1"/>
    <property type="match status" value="1"/>
</dbReference>
<reference evidence="2 3" key="1">
    <citation type="submission" date="2023-04" db="EMBL/GenBank/DDBJ databases">
        <title>Genome of Basidiobolus ranarum AG-B5.</title>
        <authorList>
            <person name="Stajich J.E."/>
            <person name="Carter-House D."/>
            <person name="Gryganskyi A."/>
        </authorList>
    </citation>
    <scope>NUCLEOTIDE SEQUENCE [LARGE SCALE GENOMIC DNA]</scope>
    <source>
        <strain evidence="2 3">AG-B5</strain>
    </source>
</reference>
<dbReference type="SMART" id="SM00694">
    <property type="entry name" value="DysFC"/>
    <property type="match status" value="1"/>
</dbReference>